<keyword evidence="6 15" id="KW-0812">Transmembrane</keyword>
<evidence type="ECO:0000256" key="2">
    <source>
        <dbReference type="ARBA" id="ARBA00005513"/>
    </source>
</evidence>
<evidence type="ECO:0000256" key="14">
    <source>
        <dbReference type="ARBA" id="ARBA00025830"/>
    </source>
</evidence>
<dbReference type="GO" id="GO:0046961">
    <property type="term" value="F:proton-transporting ATPase activity, rotational mechanism"/>
    <property type="evidence" value="ECO:0007669"/>
    <property type="project" value="TreeGrafter"/>
</dbReference>
<evidence type="ECO:0000256" key="11">
    <source>
        <dbReference type="ARBA" id="ARBA00023310"/>
    </source>
</evidence>
<evidence type="ECO:0000256" key="17">
    <source>
        <dbReference type="SAM" id="Coils"/>
    </source>
</evidence>
<comment type="subcellular location">
    <subcellularLocation>
        <location evidence="1">Cell inner membrane</location>
        <topology evidence="1">Single-pass membrane protein</topology>
    </subcellularLocation>
    <subcellularLocation>
        <location evidence="15">Cell membrane</location>
        <topology evidence="15">Single-pass membrane protein</topology>
    </subcellularLocation>
</comment>
<dbReference type="CDD" id="cd06503">
    <property type="entry name" value="ATP-synt_Fo_b"/>
    <property type="match status" value="1"/>
</dbReference>
<sequence length="205" mass="21454">MPVRSSGFVRQGWPLAVASFATLLAGAAQAAEQKHGESGEGASFPPFDPAHFASNLFWLAITFAALYWLMSKVALPRIGEILEERANTIGRDLDQAAEMQAKAEDMAQAYEKALAEARKNAQGIAQTARDTGAKASDAQRHATEAELAAKLAQAEATIAKTKTEAMGNVRGLGSDVAVAIVTKLTGQAPTASEASEAVDQALSRG</sequence>
<reference evidence="19" key="1">
    <citation type="submission" date="2020-09" db="EMBL/GenBank/DDBJ databases">
        <title>Bosea spartocytisi sp. nov. a root nodule endophyte of Spartocytisus supranubius in the high mountain ecosystem fo the Teide National Park (Canary Islands, Spain).</title>
        <authorList>
            <person name="Pulido-Suarez L."/>
            <person name="Peix A."/>
            <person name="Igual J.M."/>
            <person name="Socas-Perez N."/>
            <person name="Velazquez E."/>
            <person name="Flores-Felix J.D."/>
            <person name="Leon-Barrios M."/>
        </authorList>
    </citation>
    <scope>NUCLEOTIDE SEQUENCE</scope>
    <source>
        <strain evidence="19">SSUT16</strain>
    </source>
</reference>
<keyword evidence="9 15" id="KW-0406">Ion transport</keyword>
<keyword evidence="7 15" id="KW-0375">Hydrogen ion transport</keyword>
<evidence type="ECO:0000256" key="6">
    <source>
        <dbReference type="ARBA" id="ARBA00022692"/>
    </source>
</evidence>
<dbReference type="InterPro" id="IPR050059">
    <property type="entry name" value="ATP_synthase_B_chain"/>
</dbReference>
<comment type="function">
    <text evidence="12 15">F(1)F(0) ATP synthase produces ATP from ADP in the presence of a proton or sodium gradient. F-type ATPases consist of two structural domains, F(1) containing the extramembraneous catalytic core and F(0) containing the membrane proton channel, linked together by a central stalk and a peripheral stalk. During catalysis, ATP synthesis in the catalytic domain of F(1) is coupled via a rotary mechanism of the central stalk subunits to proton translocation.</text>
</comment>
<name>A0A927EDL8_9HYPH</name>
<evidence type="ECO:0000313" key="20">
    <source>
        <dbReference type="Proteomes" id="UP000619295"/>
    </source>
</evidence>
<evidence type="ECO:0000256" key="3">
    <source>
        <dbReference type="ARBA" id="ARBA00022448"/>
    </source>
</evidence>
<keyword evidence="5 15" id="KW-0138">CF(0)</keyword>
<evidence type="ECO:0000256" key="18">
    <source>
        <dbReference type="SAM" id="SignalP"/>
    </source>
</evidence>
<keyword evidence="3 15" id="KW-0813">Transport</keyword>
<organism evidence="19 20">
    <name type="scientific">Bosea spartocytisi</name>
    <dbReference type="NCBI Taxonomy" id="2773451"/>
    <lineage>
        <taxon>Bacteria</taxon>
        <taxon>Pseudomonadati</taxon>
        <taxon>Pseudomonadota</taxon>
        <taxon>Alphaproteobacteria</taxon>
        <taxon>Hyphomicrobiales</taxon>
        <taxon>Boseaceae</taxon>
        <taxon>Bosea</taxon>
    </lineage>
</organism>
<evidence type="ECO:0000256" key="15">
    <source>
        <dbReference type="HAMAP-Rule" id="MF_01398"/>
    </source>
</evidence>
<keyword evidence="17" id="KW-0175">Coiled coil</keyword>
<accession>A0A927EDL8</accession>
<comment type="subunit">
    <text evidence="14 15">F-type ATPases have 2 components, F(1) - the catalytic core - and F(0) - the membrane proton channel. F(1) has five subunits: alpha(3), beta(3), gamma(1), delta(1), epsilon(1). F(0) has three main subunits: a(1), b(2) and c(10-14). The alpha and beta chains form an alternating ring which encloses part of the gamma chain. F(1) is attached to F(0) by a central stalk formed by the gamma and epsilon chains, while a peripheral stalk is formed by the delta and b chains.</text>
</comment>
<keyword evidence="8 15" id="KW-1133">Transmembrane helix</keyword>
<feature type="transmembrane region" description="Helical" evidence="15">
    <location>
        <begin position="50"/>
        <end position="69"/>
    </location>
</feature>
<evidence type="ECO:0000256" key="8">
    <source>
        <dbReference type="ARBA" id="ARBA00022989"/>
    </source>
</evidence>
<evidence type="ECO:0000256" key="16">
    <source>
        <dbReference type="RuleBase" id="RU003848"/>
    </source>
</evidence>
<evidence type="ECO:0000256" key="5">
    <source>
        <dbReference type="ARBA" id="ARBA00022547"/>
    </source>
</evidence>
<dbReference type="GO" id="GO:0005886">
    <property type="term" value="C:plasma membrane"/>
    <property type="evidence" value="ECO:0007669"/>
    <property type="project" value="UniProtKB-SubCell"/>
</dbReference>
<evidence type="ECO:0000256" key="9">
    <source>
        <dbReference type="ARBA" id="ARBA00023065"/>
    </source>
</evidence>
<comment type="caution">
    <text evidence="19">The sequence shown here is derived from an EMBL/GenBank/DDBJ whole genome shotgun (WGS) entry which is preliminary data.</text>
</comment>
<dbReference type="Pfam" id="PF00430">
    <property type="entry name" value="ATP-synt_B"/>
    <property type="match status" value="1"/>
</dbReference>
<dbReference type="GO" id="GO:0045259">
    <property type="term" value="C:proton-transporting ATP synthase complex"/>
    <property type="evidence" value="ECO:0007669"/>
    <property type="project" value="UniProtKB-KW"/>
</dbReference>
<keyword evidence="4 15" id="KW-1003">Cell membrane</keyword>
<keyword evidence="20" id="KW-1185">Reference proteome</keyword>
<evidence type="ECO:0000256" key="13">
    <source>
        <dbReference type="ARBA" id="ARBA00025614"/>
    </source>
</evidence>
<feature type="chain" id="PRO_5036812502" description="ATP synthase subunit b" evidence="18">
    <location>
        <begin position="31"/>
        <end position="205"/>
    </location>
</feature>
<keyword evidence="11 15" id="KW-0066">ATP synthesis</keyword>
<feature type="coiled-coil region" evidence="17">
    <location>
        <begin position="93"/>
        <end position="164"/>
    </location>
</feature>
<evidence type="ECO:0000256" key="4">
    <source>
        <dbReference type="ARBA" id="ARBA00022475"/>
    </source>
</evidence>
<evidence type="ECO:0000256" key="12">
    <source>
        <dbReference type="ARBA" id="ARBA00025198"/>
    </source>
</evidence>
<dbReference type="HAMAP" id="MF_01398">
    <property type="entry name" value="ATP_synth_b_bprime"/>
    <property type="match status" value="1"/>
</dbReference>
<evidence type="ECO:0000256" key="10">
    <source>
        <dbReference type="ARBA" id="ARBA00023136"/>
    </source>
</evidence>
<evidence type="ECO:0000256" key="1">
    <source>
        <dbReference type="ARBA" id="ARBA00004377"/>
    </source>
</evidence>
<evidence type="ECO:0000256" key="7">
    <source>
        <dbReference type="ARBA" id="ARBA00022781"/>
    </source>
</evidence>
<dbReference type="PANTHER" id="PTHR33445:SF1">
    <property type="entry name" value="ATP SYNTHASE SUBUNIT B"/>
    <property type="match status" value="1"/>
</dbReference>
<dbReference type="PANTHER" id="PTHR33445">
    <property type="entry name" value="ATP SYNTHASE SUBUNIT B', CHLOROPLASTIC"/>
    <property type="match status" value="1"/>
</dbReference>
<dbReference type="GO" id="GO:0046933">
    <property type="term" value="F:proton-transporting ATP synthase activity, rotational mechanism"/>
    <property type="evidence" value="ECO:0007669"/>
    <property type="project" value="UniProtKB-UniRule"/>
</dbReference>
<keyword evidence="18" id="KW-0732">Signal</keyword>
<feature type="signal peptide" evidence="18">
    <location>
        <begin position="1"/>
        <end position="30"/>
    </location>
</feature>
<comment type="function">
    <text evidence="13">Component of the F(0) channel, it forms part of the peripheral stalk, linking F(1) to F(0). The b'-subunit is a diverged and duplicated form of b found in plants and photosynthetic bacteria.</text>
</comment>
<comment type="similarity">
    <text evidence="2 15 16">Belongs to the ATPase B chain family.</text>
</comment>
<gene>
    <name evidence="15" type="primary">atpF</name>
    <name evidence="19" type="ORF">IED13_25240</name>
</gene>
<evidence type="ECO:0000313" key="19">
    <source>
        <dbReference type="EMBL" id="MBD3849017.1"/>
    </source>
</evidence>
<dbReference type="AlphaFoldDB" id="A0A927EDL8"/>
<dbReference type="EMBL" id="JACXWY010000027">
    <property type="protein sequence ID" value="MBD3849017.1"/>
    <property type="molecule type" value="Genomic_DNA"/>
</dbReference>
<dbReference type="InterPro" id="IPR002146">
    <property type="entry name" value="ATP_synth_b/b'su_bac/chlpt"/>
</dbReference>
<keyword evidence="10 15" id="KW-0472">Membrane</keyword>
<protein>
    <recommendedName>
        <fullName evidence="15">ATP synthase subunit b</fullName>
    </recommendedName>
    <alternativeName>
        <fullName evidence="15">ATP synthase F(0) sector subunit b</fullName>
    </alternativeName>
    <alternativeName>
        <fullName evidence="15">ATPase subunit I</fullName>
    </alternativeName>
    <alternativeName>
        <fullName evidence="15">F-type ATPase subunit b</fullName>
        <shortName evidence="15">F-ATPase subunit b</shortName>
    </alternativeName>
</protein>
<dbReference type="Proteomes" id="UP000619295">
    <property type="component" value="Unassembled WGS sequence"/>
</dbReference>
<proteinExistence type="inferred from homology"/>